<feature type="domain" description="Lipopolysaccharide assembly protein A" evidence="6">
    <location>
        <begin position="26"/>
        <end position="63"/>
    </location>
</feature>
<evidence type="ECO:0000259" key="6">
    <source>
        <dbReference type="Pfam" id="PF06305"/>
    </source>
</evidence>
<gene>
    <name evidence="7" type="ORF">NWP17_05615</name>
</gene>
<protein>
    <submittedName>
        <fullName evidence="7">LapA family protein</fullName>
    </submittedName>
</protein>
<keyword evidence="3 5" id="KW-1133">Transmembrane helix</keyword>
<dbReference type="GO" id="GO:0005886">
    <property type="term" value="C:plasma membrane"/>
    <property type="evidence" value="ECO:0007669"/>
    <property type="project" value="InterPro"/>
</dbReference>
<keyword evidence="1" id="KW-1003">Cell membrane</keyword>
<dbReference type="EMBL" id="JANQDH010000038">
    <property type="protein sequence ID" value="MDH6059918.1"/>
    <property type="molecule type" value="Genomic_DNA"/>
</dbReference>
<reference evidence="7 8" key="1">
    <citation type="journal article" date="2023" name="J. Phycol.">
        <title>Chrysosporum ovalisporum is synonymous with the true-branching cyanobacterium Umezakia natans (Nostocales/Aphanizomenonaceae).</title>
        <authorList>
            <person name="McGregor G.B."/>
            <person name="Sendall B.C."/>
            <person name="Niiyama Y."/>
            <person name="Tuji A."/>
            <person name="Willis A."/>
        </authorList>
    </citation>
    <scope>NUCLEOTIDE SEQUENCE [LARGE SCALE GENOMIC DNA]</scope>
    <source>
        <strain evidence="7 8">ANA360D</strain>
    </source>
</reference>
<organism evidence="7 8">
    <name type="scientific">Chrysosporum bergii ANA360D</name>
    <dbReference type="NCBI Taxonomy" id="617107"/>
    <lineage>
        <taxon>Bacteria</taxon>
        <taxon>Bacillati</taxon>
        <taxon>Cyanobacteriota</taxon>
        <taxon>Cyanophyceae</taxon>
        <taxon>Nostocales</taxon>
        <taxon>Nodulariaceae</taxon>
        <taxon>Chrysosporum</taxon>
    </lineage>
</organism>
<dbReference type="RefSeq" id="WP_280653929.1">
    <property type="nucleotide sequence ID" value="NZ_JANQDH010000038.1"/>
</dbReference>
<sequence length="92" mass="10206">MRILIPIAISLVMATWVMAIAIVSVQNATPVSLKFLMFQSIQIPVGLLLAFSMGVGLIGMALLQPLWDIGSFEQSQSQWNEDAEFFVDDEDF</sequence>
<dbReference type="Proteomes" id="UP001159387">
    <property type="component" value="Unassembled WGS sequence"/>
</dbReference>
<feature type="transmembrane region" description="Helical" evidence="5">
    <location>
        <begin position="43"/>
        <end position="63"/>
    </location>
</feature>
<dbReference type="AlphaFoldDB" id="A0AA43GQJ5"/>
<keyword evidence="2 5" id="KW-0812">Transmembrane</keyword>
<evidence type="ECO:0000256" key="4">
    <source>
        <dbReference type="ARBA" id="ARBA00023136"/>
    </source>
</evidence>
<evidence type="ECO:0000313" key="8">
    <source>
        <dbReference type="Proteomes" id="UP001159387"/>
    </source>
</evidence>
<proteinExistence type="predicted"/>
<evidence type="ECO:0000256" key="3">
    <source>
        <dbReference type="ARBA" id="ARBA00022989"/>
    </source>
</evidence>
<dbReference type="InterPro" id="IPR010445">
    <property type="entry name" value="LapA_dom"/>
</dbReference>
<comment type="caution">
    <text evidence="7">The sequence shown here is derived from an EMBL/GenBank/DDBJ whole genome shotgun (WGS) entry which is preliminary data.</text>
</comment>
<keyword evidence="4 5" id="KW-0472">Membrane</keyword>
<evidence type="ECO:0000256" key="5">
    <source>
        <dbReference type="SAM" id="Phobius"/>
    </source>
</evidence>
<evidence type="ECO:0000313" key="7">
    <source>
        <dbReference type="EMBL" id="MDH6059918.1"/>
    </source>
</evidence>
<keyword evidence="8" id="KW-1185">Reference proteome</keyword>
<evidence type="ECO:0000256" key="1">
    <source>
        <dbReference type="ARBA" id="ARBA00022475"/>
    </source>
</evidence>
<evidence type="ECO:0000256" key="2">
    <source>
        <dbReference type="ARBA" id="ARBA00022692"/>
    </source>
</evidence>
<accession>A0AA43GQJ5</accession>
<dbReference type="Pfam" id="PF06305">
    <property type="entry name" value="LapA_dom"/>
    <property type="match status" value="1"/>
</dbReference>
<name>A0AA43GQJ5_9CYAN</name>